<name>A0A8H6T5R1_MYCCL</name>
<feature type="domain" description="Ribosome maturation protein SDO1/SBDS central" evidence="11">
    <location>
        <begin position="148"/>
        <end position="210"/>
    </location>
</feature>
<evidence type="ECO:0000259" key="10">
    <source>
        <dbReference type="Pfam" id="PF01172"/>
    </source>
</evidence>
<dbReference type="Gene3D" id="1.10.10.900">
    <property type="entry name" value="SBDS protein C-terminal domain, subdomain 1"/>
    <property type="match status" value="1"/>
</dbReference>
<dbReference type="Gene3D" id="3.30.70.240">
    <property type="match status" value="1"/>
</dbReference>
<dbReference type="NCBIfam" id="TIGR00291">
    <property type="entry name" value="RNA_SBDS"/>
    <property type="match status" value="1"/>
</dbReference>
<dbReference type="Pfam" id="PF20268">
    <property type="entry name" value="SBDS_C"/>
    <property type="match status" value="1"/>
</dbReference>
<comment type="subunit">
    <text evidence="7">Associates with the 60S ribosomal subunit.</text>
</comment>
<keyword evidence="4" id="KW-0963">Cytoplasm</keyword>
<dbReference type="InterPro" id="IPR019783">
    <property type="entry name" value="SDO1/SBDS_N"/>
</dbReference>
<feature type="domain" description="Ribosome maturation protein SDO1/SBDS N-terminal" evidence="10">
    <location>
        <begin position="53"/>
        <end position="139"/>
    </location>
</feature>
<dbReference type="InterPro" id="IPR039100">
    <property type="entry name" value="Sdo1/SBDS-like"/>
</dbReference>
<evidence type="ECO:0000259" key="12">
    <source>
        <dbReference type="Pfam" id="PF20268"/>
    </source>
</evidence>
<evidence type="ECO:0000256" key="7">
    <source>
        <dbReference type="ARBA" id="ARBA00049708"/>
    </source>
</evidence>
<evidence type="ECO:0000256" key="6">
    <source>
        <dbReference type="ARBA" id="ARBA00023242"/>
    </source>
</evidence>
<dbReference type="PROSITE" id="PS01267">
    <property type="entry name" value="UPF0023"/>
    <property type="match status" value="1"/>
</dbReference>
<dbReference type="Proteomes" id="UP000613580">
    <property type="component" value="Unassembled WGS sequence"/>
</dbReference>
<feature type="domain" description="Ribosome maturation protein SDO1/SBDS C-terminal" evidence="12">
    <location>
        <begin position="213"/>
        <end position="281"/>
    </location>
</feature>
<feature type="compositionally biased region" description="Basic residues" evidence="9">
    <location>
        <begin position="21"/>
        <end position="31"/>
    </location>
</feature>
<feature type="region of interest" description="Disordered" evidence="9">
    <location>
        <begin position="21"/>
        <end position="45"/>
    </location>
</feature>
<evidence type="ECO:0000313" key="14">
    <source>
        <dbReference type="Proteomes" id="UP000613580"/>
    </source>
</evidence>
<evidence type="ECO:0000256" key="2">
    <source>
        <dbReference type="ARBA" id="ARBA00004496"/>
    </source>
</evidence>
<dbReference type="Pfam" id="PF09377">
    <property type="entry name" value="SBDS_domain_II"/>
    <property type="match status" value="1"/>
</dbReference>
<keyword evidence="5" id="KW-0690">Ribosome biogenesis</keyword>
<reference evidence="13" key="1">
    <citation type="submission" date="2020-05" db="EMBL/GenBank/DDBJ databases">
        <title>Mycena genomes resolve the evolution of fungal bioluminescence.</title>
        <authorList>
            <person name="Tsai I.J."/>
        </authorList>
    </citation>
    <scope>NUCLEOTIDE SEQUENCE</scope>
    <source>
        <strain evidence="13">110903Hualien_Pintung</strain>
    </source>
</reference>
<dbReference type="InterPro" id="IPR002140">
    <property type="entry name" value="Sdo1/SBDS"/>
</dbReference>
<dbReference type="InterPro" id="IPR046928">
    <property type="entry name" value="SDO1/SBDS_C"/>
</dbReference>
<dbReference type="FunFam" id="3.30.1250.10:FF:000001">
    <property type="entry name" value="SBDS, ribosome maturation factor"/>
    <property type="match status" value="1"/>
</dbReference>
<evidence type="ECO:0000313" key="13">
    <source>
        <dbReference type="EMBL" id="KAF7310467.1"/>
    </source>
</evidence>
<dbReference type="Pfam" id="PF01172">
    <property type="entry name" value="SBDS_N"/>
    <property type="match status" value="1"/>
</dbReference>
<dbReference type="OrthoDB" id="10253092at2759"/>
<proteinExistence type="inferred from homology"/>
<evidence type="ECO:0000256" key="4">
    <source>
        <dbReference type="ARBA" id="ARBA00022490"/>
    </source>
</evidence>
<evidence type="ECO:0000256" key="5">
    <source>
        <dbReference type="ARBA" id="ARBA00022517"/>
    </source>
</evidence>
<feature type="region of interest" description="Disordered" evidence="9">
    <location>
        <begin position="220"/>
        <end position="241"/>
    </location>
</feature>
<dbReference type="AlphaFoldDB" id="A0A8H6T5R1"/>
<keyword evidence="14" id="KW-1185">Reference proteome</keyword>
<dbReference type="PANTHER" id="PTHR10927:SF1">
    <property type="entry name" value="RIBOSOME MATURATION PROTEIN SBDS"/>
    <property type="match status" value="1"/>
</dbReference>
<dbReference type="InterPro" id="IPR018978">
    <property type="entry name" value="SDO1/SBDS_central"/>
</dbReference>
<accession>A0A8H6T5R1</accession>
<dbReference type="InterPro" id="IPR018023">
    <property type="entry name" value="Ribosome_mat_SBDS_CS"/>
</dbReference>
<evidence type="ECO:0000256" key="3">
    <source>
        <dbReference type="ARBA" id="ARBA00007433"/>
    </source>
</evidence>
<evidence type="ECO:0000259" key="11">
    <source>
        <dbReference type="Pfam" id="PF09377"/>
    </source>
</evidence>
<sequence length="287" mass="32150">MAGVGEHFAPASTRLASLLSNHHHHHRHVPRRNPQEPEMSKINQPGTQIKLTNVSIVRLKKGGKRFEIACYKNKVQEWRTGVETNLDDVLQIANVFINVSKGEVAKANDLQKAFGKSDVDEIVKEILKKGEVQINEKERDHDLSALRREIATLVAEKCEDPSTHSPYPVGMIEKAMTEVGFSVKPDKTAKSQVSACIKQLQSDSTLPIQRSRMRVRVSMPTADGKRLKEKVTEGAEKVEQDEMGETDWEVVMLIDPGQFRVINDLLQKECKGRGRIETLSMTAHATA</sequence>
<dbReference type="Gene3D" id="3.30.1250.10">
    <property type="entry name" value="Ribosome maturation protein SBDS, N-terminal domain"/>
    <property type="match status" value="1"/>
</dbReference>
<protein>
    <recommendedName>
        <fullName evidence="8">Ribosome maturation protein SDO1</fullName>
    </recommendedName>
</protein>
<dbReference type="EMBL" id="JACAZE010000007">
    <property type="protein sequence ID" value="KAF7310467.1"/>
    <property type="molecule type" value="Genomic_DNA"/>
</dbReference>
<comment type="similarity">
    <text evidence="3">Belongs to the SDO1/SBDS family.</text>
</comment>
<dbReference type="PANTHER" id="PTHR10927">
    <property type="entry name" value="RIBOSOME MATURATION PROTEIN SBDS"/>
    <property type="match status" value="1"/>
</dbReference>
<dbReference type="SUPFAM" id="SSF89895">
    <property type="entry name" value="FYSH domain"/>
    <property type="match status" value="1"/>
</dbReference>
<comment type="subcellular location">
    <subcellularLocation>
        <location evidence="2">Cytoplasm</location>
    </subcellularLocation>
    <subcellularLocation>
        <location evidence="1">Nucleus</location>
    </subcellularLocation>
</comment>
<dbReference type="GO" id="GO:0005634">
    <property type="term" value="C:nucleus"/>
    <property type="evidence" value="ECO:0007669"/>
    <property type="project" value="UniProtKB-SubCell"/>
</dbReference>
<dbReference type="GO" id="GO:0005737">
    <property type="term" value="C:cytoplasm"/>
    <property type="evidence" value="ECO:0007669"/>
    <property type="project" value="UniProtKB-SubCell"/>
</dbReference>
<feature type="compositionally biased region" description="Basic and acidic residues" evidence="9">
    <location>
        <begin position="223"/>
        <end position="240"/>
    </location>
</feature>
<evidence type="ECO:0000256" key="8">
    <source>
        <dbReference type="ARBA" id="ARBA00071414"/>
    </source>
</evidence>
<comment type="caution">
    <text evidence="13">The sequence shown here is derived from an EMBL/GenBank/DDBJ whole genome shotgun (WGS) entry which is preliminary data.</text>
</comment>
<evidence type="ECO:0000256" key="1">
    <source>
        <dbReference type="ARBA" id="ARBA00004123"/>
    </source>
</evidence>
<keyword evidence="6" id="KW-0539">Nucleus</keyword>
<dbReference type="GO" id="GO:0042256">
    <property type="term" value="P:cytosolic ribosome assembly"/>
    <property type="evidence" value="ECO:0007669"/>
    <property type="project" value="InterPro"/>
</dbReference>
<gene>
    <name evidence="13" type="ORF">HMN09_00589100</name>
</gene>
<organism evidence="13 14">
    <name type="scientific">Mycena chlorophos</name>
    <name type="common">Agaric fungus</name>
    <name type="synonym">Agaricus chlorophos</name>
    <dbReference type="NCBI Taxonomy" id="658473"/>
    <lineage>
        <taxon>Eukaryota</taxon>
        <taxon>Fungi</taxon>
        <taxon>Dikarya</taxon>
        <taxon>Basidiomycota</taxon>
        <taxon>Agaricomycotina</taxon>
        <taxon>Agaricomycetes</taxon>
        <taxon>Agaricomycetidae</taxon>
        <taxon>Agaricales</taxon>
        <taxon>Marasmiineae</taxon>
        <taxon>Mycenaceae</taxon>
        <taxon>Mycena</taxon>
    </lineage>
</organism>
<dbReference type="InterPro" id="IPR037188">
    <property type="entry name" value="Sdo1/SBDS_central_sf"/>
</dbReference>
<dbReference type="InterPro" id="IPR036786">
    <property type="entry name" value="Ribosome_mat_SBDS_N_sf"/>
</dbReference>
<evidence type="ECO:0000256" key="9">
    <source>
        <dbReference type="SAM" id="MobiDB-lite"/>
    </source>
</evidence>
<dbReference type="SUPFAM" id="SSF109728">
    <property type="entry name" value="Hypothetical protein AF0491, middle domain"/>
    <property type="match status" value="1"/>
</dbReference>